<dbReference type="Gene3D" id="3.30.420.10">
    <property type="entry name" value="Ribonuclease H-like superfamily/Ribonuclease H"/>
    <property type="match status" value="1"/>
</dbReference>
<reference evidence="1" key="1">
    <citation type="submission" date="2020-08" db="EMBL/GenBank/DDBJ databases">
        <title>Multicomponent nature underlies the extraordinary mechanical properties of spider dragline silk.</title>
        <authorList>
            <person name="Kono N."/>
            <person name="Nakamura H."/>
            <person name="Mori M."/>
            <person name="Yoshida Y."/>
            <person name="Ohtoshi R."/>
            <person name="Malay A.D."/>
            <person name="Moran D.A.P."/>
            <person name="Tomita M."/>
            <person name="Numata K."/>
            <person name="Arakawa K."/>
        </authorList>
    </citation>
    <scope>NUCLEOTIDE SEQUENCE</scope>
</reference>
<gene>
    <name evidence="1" type="ORF">TNIN_208341</name>
</gene>
<organism evidence="1 2">
    <name type="scientific">Trichonephila inaurata madagascariensis</name>
    <dbReference type="NCBI Taxonomy" id="2747483"/>
    <lineage>
        <taxon>Eukaryota</taxon>
        <taxon>Metazoa</taxon>
        <taxon>Ecdysozoa</taxon>
        <taxon>Arthropoda</taxon>
        <taxon>Chelicerata</taxon>
        <taxon>Arachnida</taxon>
        <taxon>Araneae</taxon>
        <taxon>Araneomorphae</taxon>
        <taxon>Entelegynae</taxon>
        <taxon>Araneoidea</taxon>
        <taxon>Nephilidae</taxon>
        <taxon>Trichonephila</taxon>
        <taxon>Trichonephila inaurata</taxon>
    </lineage>
</organism>
<accession>A0A8X6YQP3</accession>
<keyword evidence="2" id="KW-1185">Reference proteome</keyword>
<comment type="caution">
    <text evidence="1">The sequence shown here is derived from an EMBL/GenBank/DDBJ whole genome shotgun (WGS) entry which is preliminary data.</text>
</comment>
<evidence type="ECO:0008006" key="3">
    <source>
        <dbReference type="Google" id="ProtNLM"/>
    </source>
</evidence>
<dbReference type="InterPro" id="IPR036397">
    <property type="entry name" value="RNaseH_sf"/>
</dbReference>
<name>A0A8X6YQP3_9ARAC</name>
<sequence>MVLSCNILCTFLDETLKSHSGTDAGVVLFVDNSRLHTAQRIKRLLQEFPWKVFTHPACVPSLAFNNSAPISLIHYSPVNTHFPTDEYL</sequence>
<protein>
    <recommendedName>
        <fullName evidence="3">Tc1-like transposase DDE domain-containing protein</fullName>
    </recommendedName>
</protein>
<proteinExistence type="predicted"/>
<dbReference type="GO" id="GO:0003676">
    <property type="term" value="F:nucleic acid binding"/>
    <property type="evidence" value="ECO:0007669"/>
    <property type="project" value="InterPro"/>
</dbReference>
<dbReference type="AlphaFoldDB" id="A0A8X6YQP3"/>
<evidence type="ECO:0000313" key="1">
    <source>
        <dbReference type="EMBL" id="GFY76718.1"/>
    </source>
</evidence>
<dbReference type="EMBL" id="BMAV01022114">
    <property type="protein sequence ID" value="GFY76718.1"/>
    <property type="molecule type" value="Genomic_DNA"/>
</dbReference>
<evidence type="ECO:0000313" key="2">
    <source>
        <dbReference type="Proteomes" id="UP000886998"/>
    </source>
</evidence>
<dbReference type="Proteomes" id="UP000886998">
    <property type="component" value="Unassembled WGS sequence"/>
</dbReference>